<dbReference type="InterPro" id="IPR005479">
    <property type="entry name" value="CPAse_ATP-bd"/>
</dbReference>
<dbReference type="eggNOG" id="COG0189">
    <property type="taxonomic scope" value="Bacteria"/>
</dbReference>
<dbReference type="AlphaFoldDB" id="A0A066TM55"/>
<reference evidence="1 2" key="1">
    <citation type="submission" date="2014-03" db="EMBL/GenBank/DDBJ databases">
        <title>The genomes of two eusocial bee gut symbionts.</title>
        <authorList>
            <person name="Kwong W.K."/>
            <person name="Engel P."/>
            <person name="Koch H."/>
            <person name="Moran N.A."/>
        </authorList>
    </citation>
    <scope>NUCLEOTIDE SEQUENCE [LARGE SCALE GENOMIC DNA]</scope>
    <source>
        <strain evidence="2">wkB29</strain>
    </source>
</reference>
<protein>
    <submittedName>
        <fullName evidence="1">Uncharacterized protein</fullName>
    </submittedName>
</protein>
<evidence type="ECO:0000313" key="1">
    <source>
        <dbReference type="EMBL" id="KDN14617.1"/>
    </source>
</evidence>
<dbReference type="Proteomes" id="UP000027170">
    <property type="component" value="Unassembled WGS sequence"/>
</dbReference>
<dbReference type="PROSITE" id="PS50975">
    <property type="entry name" value="ATP_GRASP"/>
    <property type="match status" value="1"/>
</dbReference>
<evidence type="ECO:0000313" key="2">
    <source>
        <dbReference type="Proteomes" id="UP000027170"/>
    </source>
</evidence>
<dbReference type="RefSeq" id="WP_037407396.1">
    <property type="nucleotide sequence ID" value="NZ_JFZV01000006.1"/>
</dbReference>
<dbReference type="SUPFAM" id="SSF56059">
    <property type="entry name" value="Glutathione synthetase ATP-binding domain-like"/>
    <property type="match status" value="1"/>
</dbReference>
<sequence length="399" mass="45858">MHNILILGARSPAGLTWTRMLAKAGYRVHIAESLGYPLGRFSKYTCTYTRLPPPKQQSKQWLEQLIQLLLREKIDTVIPNCEEVFYLASADALIQQAHPCQLFTSAMSLLTQLHHKGFFAQLTQNWPVTAPETILLTNQAEFTAFKQQKFSADKQWVFKPAYSRFATRTLLCPKTIEYSQLQANPQQPWVAQQYIEGQEYCSYSIIRHGQLVAHSCYHPKYRVGQGAGIYFAPVQQIKIRQFVEYFAAQTHYHGQVGFDFIEDSAGRIYVLECNPRATSGIHFLEQLSQTAQTAIAHAVVQADADLAATQLEMDLLQPAMHNLVMLFTPQTWRFFTQKTFWHDYHRARDAVWQRQDMLPYLIQLIPTAEIVFRAMSLHIDFLAATTVDIEWDGAPLTFY</sequence>
<dbReference type="OrthoDB" id="40611at2"/>
<gene>
    <name evidence="1" type="ORF">SALWKB29_1407</name>
</gene>
<dbReference type="Gene3D" id="3.40.50.20">
    <property type="match status" value="1"/>
</dbReference>
<dbReference type="EMBL" id="JFZV01000006">
    <property type="protein sequence ID" value="KDN14617.1"/>
    <property type="molecule type" value="Genomic_DNA"/>
</dbReference>
<dbReference type="Pfam" id="PF02655">
    <property type="entry name" value="ATP-grasp_3"/>
    <property type="match status" value="1"/>
</dbReference>
<comment type="caution">
    <text evidence="1">The sequence shown here is derived from an EMBL/GenBank/DDBJ whole genome shotgun (WGS) entry which is preliminary data.</text>
</comment>
<dbReference type="InterPro" id="IPR003806">
    <property type="entry name" value="ATP-grasp_PylC-type"/>
</dbReference>
<organism evidence="1 2">
    <name type="scientific">Snodgrassella communis</name>
    <dbReference type="NCBI Taxonomy" id="2946699"/>
    <lineage>
        <taxon>Bacteria</taxon>
        <taxon>Pseudomonadati</taxon>
        <taxon>Pseudomonadota</taxon>
        <taxon>Betaproteobacteria</taxon>
        <taxon>Neisseriales</taxon>
        <taxon>Neisseriaceae</taxon>
        <taxon>Snodgrassella</taxon>
    </lineage>
</organism>
<dbReference type="GO" id="GO:0005524">
    <property type="term" value="F:ATP binding"/>
    <property type="evidence" value="ECO:0007669"/>
    <property type="project" value="UniProtKB-UniRule"/>
</dbReference>
<dbReference type="SUPFAM" id="SSF51971">
    <property type="entry name" value="Nucleotide-binding domain"/>
    <property type="match status" value="1"/>
</dbReference>
<keyword evidence="2" id="KW-1185">Reference proteome</keyword>
<dbReference type="PROSITE" id="PS00867">
    <property type="entry name" value="CPSASE_2"/>
    <property type="match status" value="1"/>
</dbReference>
<accession>A0A066TM55</accession>
<proteinExistence type="predicted"/>
<name>A0A066TM55_9NEIS</name>
<dbReference type="InterPro" id="IPR011761">
    <property type="entry name" value="ATP-grasp"/>
</dbReference>
<dbReference type="GO" id="GO:0046872">
    <property type="term" value="F:metal ion binding"/>
    <property type="evidence" value="ECO:0007669"/>
    <property type="project" value="InterPro"/>
</dbReference>
<dbReference type="Gene3D" id="3.30.470.20">
    <property type="entry name" value="ATP-grasp fold, B domain"/>
    <property type="match status" value="1"/>
</dbReference>